<comment type="caution">
    <text evidence="1">The sequence shown here is derived from an EMBL/GenBank/DDBJ whole genome shotgun (WGS) entry which is preliminary data.</text>
</comment>
<accession>X1LZ79</accession>
<proteinExistence type="predicted"/>
<feature type="non-terminal residue" evidence="1">
    <location>
        <position position="1"/>
    </location>
</feature>
<dbReference type="AlphaFoldDB" id="X1LZ79"/>
<protein>
    <submittedName>
        <fullName evidence="1">Uncharacterized protein</fullName>
    </submittedName>
</protein>
<evidence type="ECO:0000313" key="1">
    <source>
        <dbReference type="EMBL" id="GAH99428.1"/>
    </source>
</evidence>
<organism evidence="1">
    <name type="scientific">marine sediment metagenome</name>
    <dbReference type="NCBI Taxonomy" id="412755"/>
    <lineage>
        <taxon>unclassified sequences</taxon>
        <taxon>metagenomes</taxon>
        <taxon>ecological metagenomes</taxon>
    </lineage>
</organism>
<name>X1LZ79_9ZZZZ</name>
<feature type="non-terminal residue" evidence="1">
    <location>
        <position position="135"/>
    </location>
</feature>
<sequence>LAHNLVKCMLEITKKYNKKILFIFDSCELIFNFEEWFICNFLILLINENPNIVLIFSRQFDTYLQDMSNINKKSLIIREFADKIKTQSPLIIDLKNFSKTDIKIYLENIFKNMFKNKINKINEKIIDFVFKNSCG</sequence>
<reference evidence="1" key="1">
    <citation type="journal article" date="2014" name="Front. Microbiol.">
        <title>High frequency of phylogenetically diverse reductive dehalogenase-homologous genes in deep subseafloor sedimentary metagenomes.</title>
        <authorList>
            <person name="Kawai M."/>
            <person name="Futagami T."/>
            <person name="Toyoda A."/>
            <person name="Takaki Y."/>
            <person name="Nishi S."/>
            <person name="Hori S."/>
            <person name="Arai W."/>
            <person name="Tsubouchi T."/>
            <person name="Morono Y."/>
            <person name="Uchiyama I."/>
            <person name="Ito T."/>
            <person name="Fujiyama A."/>
            <person name="Inagaki F."/>
            <person name="Takami H."/>
        </authorList>
    </citation>
    <scope>NUCLEOTIDE SEQUENCE</scope>
    <source>
        <strain evidence="1">Expedition CK06-06</strain>
    </source>
</reference>
<dbReference type="EMBL" id="BARU01046113">
    <property type="protein sequence ID" value="GAH99428.1"/>
    <property type="molecule type" value="Genomic_DNA"/>
</dbReference>
<gene>
    <name evidence="1" type="ORF">S03H2_69692</name>
</gene>